<evidence type="ECO:0000313" key="17">
    <source>
        <dbReference type="EMBL" id="KAK0394877.1"/>
    </source>
</evidence>
<evidence type="ECO:0000256" key="9">
    <source>
        <dbReference type="ARBA" id="ARBA00022723"/>
    </source>
</evidence>
<feature type="binding site" evidence="16">
    <location>
        <position position="486"/>
    </location>
    <ligand>
        <name>Zn(2+)</name>
        <dbReference type="ChEBI" id="CHEBI:29105"/>
        <note>catalytic</note>
    </ligand>
</feature>
<dbReference type="AlphaFoldDB" id="A0AA39LF23"/>
<dbReference type="GO" id="GO:0008239">
    <property type="term" value="F:dipeptidyl-peptidase activity"/>
    <property type="evidence" value="ECO:0007669"/>
    <property type="project" value="UniProtKB-UniRule"/>
</dbReference>
<evidence type="ECO:0000256" key="2">
    <source>
        <dbReference type="ARBA" id="ARBA00004496"/>
    </source>
</evidence>
<evidence type="ECO:0000256" key="3">
    <source>
        <dbReference type="ARBA" id="ARBA00010200"/>
    </source>
</evidence>
<protein>
    <recommendedName>
        <fullName evidence="5 14">Dipeptidyl peptidase 3</fullName>
        <ecNumber evidence="4 14">3.4.14.4</ecNumber>
    </recommendedName>
    <alternativeName>
        <fullName evidence="14">Dipeptidyl aminopeptidase III</fullName>
    </alternativeName>
    <alternativeName>
        <fullName evidence="14">Dipeptidyl peptidase III</fullName>
    </alternativeName>
</protein>
<evidence type="ECO:0000256" key="12">
    <source>
        <dbReference type="ARBA" id="ARBA00022990"/>
    </source>
</evidence>
<dbReference type="EC" id="3.4.14.4" evidence="4 14"/>
<feature type="binding site" evidence="16">
    <location>
        <position position="491"/>
    </location>
    <ligand>
        <name>Zn(2+)</name>
        <dbReference type="ChEBI" id="CHEBI:29105"/>
        <note>catalytic</note>
    </ligand>
</feature>
<dbReference type="InterPro" id="IPR005317">
    <property type="entry name" value="Dipeptidyl-peptase3"/>
</dbReference>
<keyword evidence="9 14" id="KW-0479">Metal-binding</keyword>
<proteinExistence type="inferred from homology"/>
<keyword evidence="7 14" id="KW-0963">Cytoplasm</keyword>
<dbReference type="GO" id="GO:0005737">
    <property type="term" value="C:cytoplasm"/>
    <property type="evidence" value="ECO:0007669"/>
    <property type="project" value="UniProtKB-SubCell"/>
</dbReference>
<evidence type="ECO:0000256" key="7">
    <source>
        <dbReference type="ARBA" id="ARBA00022490"/>
    </source>
</evidence>
<dbReference type="GO" id="GO:0006508">
    <property type="term" value="P:proteolysis"/>
    <property type="evidence" value="ECO:0007669"/>
    <property type="project" value="UniProtKB-KW"/>
</dbReference>
<reference evidence="17" key="1">
    <citation type="submission" date="2023-06" db="EMBL/GenBank/DDBJ databases">
        <title>Genomic analysis of the entomopathogenic nematode Steinernema hermaphroditum.</title>
        <authorList>
            <person name="Schwarz E.M."/>
            <person name="Heppert J.K."/>
            <person name="Baniya A."/>
            <person name="Schwartz H.T."/>
            <person name="Tan C.-H."/>
            <person name="Antoshechkin I."/>
            <person name="Sternberg P.W."/>
            <person name="Goodrich-Blair H."/>
            <person name="Dillman A.R."/>
        </authorList>
    </citation>
    <scope>NUCLEOTIDE SEQUENCE</scope>
    <source>
        <strain evidence="17">PS9179</strain>
        <tissue evidence="17">Whole animal</tissue>
    </source>
</reference>
<evidence type="ECO:0000256" key="13">
    <source>
        <dbReference type="ARBA" id="ARBA00023049"/>
    </source>
</evidence>
<evidence type="ECO:0000256" key="6">
    <source>
        <dbReference type="ARBA" id="ARBA00022438"/>
    </source>
</evidence>
<dbReference type="GO" id="GO:0008270">
    <property type="term" value="F:zinc ion binding"/>
    <property type="evidence" value="ECO:0007669"/>
    <property type="project" value="UniProtKB-ARBA"/>
</dbReference>
<dbReference type="Gene3D" id="3.30.540.30">
    <property type="match status" value="3"/>
</dbReference>
<comment type="subcellular location">
    <subcellularLocation>
        <location evidence="2">Cytoplasm</location>
    </subcellularLocation>
</comment>
<organism evidence="17 18">
    <name type="scientific">Steinernema hermaphroditum</name>
    <dbReference type="NCBI Taxonomy" id="289476"/>
    <lineage>
        <taxon>Eukaryota</taxon>
        <taxon>Metazoa</taxon>
        <taxon>Ecdysozoa</taxon>
        <taxon>Nematoda</taxon>
        <taxon>Chromadorea</taxon>
        <taxon>Rhabditida</taxon>
        <taxon>Tylenchina</taxon>
        <taxon>Panagrolaimomorpha</taxon>
        <taxon>Strongyloidoidea</taxon>
        <taxon>Steinernematidae</taxon>
        <taxon>Steinernema</taxon>
    </lineage>
</organism>
<keyword evidence="12" id="KW-0007">Acetylation</keyword>
<name>A0AA39LF23_9BILA</name>
<feature type="active site" evidence="15">
    <location>
        <position position="487"/>
    </location>
</feature>
<evidence type="ECO:0000256" key="1">
    <source>
        <dbReference type="ARBA" id="ARBA00001336"/>
    </source>
</evidence>
<sequence>MILQRITSRLCFCSSAINFRTGIRLCSTLNNPRTSRFTKMEEEQPINPFYVLSNDSPIVKLDCDEAFKGLTDRQKLYAHYIAKASFYGAMATYAQVSYESLGIFVLLHRIFSTETMSSLESKAKDIGFTDDEFKAFLMYAVGFFANNGNYKGFGDSKFIPNLPKSKFRALVEKSEAAQQKDIGPDDIAVLSVYEMVEEFIYAVNKRLASLGFNDVHVTTYHSPLITKADCDLIDRYMKSKRMEAYNTRLLKNNEGGWTTYIILVASSKAGELMPTEEFEGCSVEVRAGDYRPAMARVTAALAKAALYADNDTQKQMIEKYIASFTTGQLNDHKDGSRLWIRDIGPAVESYIGFIENYRDPAGVRGEWEGFAAAVNKETSRVFQELVKQAEELLKRLPWGEAFEKDKFLKPDFTALDVIAFAGSGIPSGINIPNYDEIRQEEGFKNVTLSNVISAIPKQRITFLNSEDEALYLKYFKESFNVQVGLHELLGHGSGKLFTCEGGKFNFDRDNVKDLVSGGQIQSWYEEGESWSSVFGEHSNAYEECRAEAVGYYLSCFDDILKIFGHEGQEAQDVKYVNWLNEARAGLCGLEFYNPEKDLWGQAHSRARYVLLKICMNAGHNFVTIQECVGEDGQPDLLFTLDKSKIETVGKPAMAKFLKELQFFKSTADATRGIAFFKKWDRVEGTELRWRRIVLSRRTPRRFFLQSNTIVHEDGSVPRVELKNYPSDAAGFIQSVCDRYDESDVLTAVDVWRHNVVSMM</sequence>
<comment type="cofactor">
    <cofactor evidence="14 16">
        <name>Zn(2+)</name>
        <dbReference type="ChEBI" id="CHEBI:29105"/>
    </cofactor>
    <text evidence="14 16">Binds 1 zinc ion per subunit.</text>
</comment>
<keyword evidence="6 14" id="KW-0031">Aminopeptidase</keyword>
<accession>A0AA39LF23</accession>
<evidence type="ECO:0000256" key="11">
    <source>
        <dbReference type="ARBA" id="ARBA00022833"/>
    </source>
</evidence>
<evidence type="ECO:0000313" key="18">
    <source>
        <dbReference type="Proteomes" id="UP001175271"/>
    </source>
</evidence>
<evidence type="ECO:0000256" key="15">
    <source>
        <dbReference type="PIRSR" id="PIRSR007828-1"/>
    </source>
</evidence>
<dbReference type="FunFam" id="3.30.540.30:FF:000001">
    <property type="entry name" value="Dipeptidyl peptidase 3"/>
    <property type="match status" value="1"/>
</dbReference>
<dbReference type="Pfam" id="PF03571">
    <property type="entry name" value="Peptidase_M49"/>
    <property type="match status" value="1"/>
</dbReference>
<dbReference type="GO" id="GO:0008235">
    <property type="term" value="F:metalloexopeptidase activity"/>
    <property type="evidence" value="ECO:0007669"/>
    <property type="project" value="InterPro"/>
</dbReference>
<evidence type="ECO:0000256" key="10">
    <source>
        <dbReference type="ARBA" id="ARBA00022801"/>
    </source>
</evidence>
<dbReference type="PANTHER" id="PTHR23422">
    <property type="entry name" value="DIPEPTIDYL PEPTIDASE III-RELATED"/>
    <property type="match status" value="1"/>
</dbReference>
<evidence type="ECO:0000256" key="5">
    <source>
        <dbReference type="ARBA" id="ARBA00014713"/>
    </source>
</evidence>
<keyword evidence="10 14" id="KW-0378">Hydrolase</keyword>
<gene>
    <name evidence="17" type="ORF">QR680_000982</name>
</gene>
<keyword evidence="8 14" id="KW-0645">Protease</keyword>
<evidence type="ECO:0000256" key="4">
    <source>
        <dbReference type="ARBA" id="ARBA00012063"/>
    </source>
</evidence>
<dbReference type="Proteomes" id="UP001175271">
    <property type="component" value="Unassembled WGS sequence"/>
</dbReference>
<keyword evidence="11 14" id="KW-0862">Zinc</keyword>
<dbReference type="FunFam" id="3.30.540.30:FF:000003">
    <property type="entry name" value="Dipeptidyl peptidase 3"/>
    <property type="match status" value="1"/>
</dbReference>
<dbReference type="PIRSF" id="PIRSF007828">
    <property type="entry name" value="Dipeptidyl-peptidase_III"/>
    <property type="match status" value="1"/>
</dbReference>
<dbReference type="PANTHER" id="PTHR23422:SF11">
    <property type="entry name" value="DIPEPTIDYL PEPTIDASE 3"/>
    <property type="match status" value="1"/>
</dbReference>
<comment type="similarity">
    <text evidence="3 14">Belongs to the peptidase M49 family.</text>
</comment>
<keyword evidence="18" id="KW-1185">Reference proteome</keyword>
<keyword evidence="13 14" id="KW-0482">Metalloprotease</keyword>
<evidence type="ECO:0000256" key="8">
    <source>
        <dbReference type="ARBA" id="ARBA00022670"/>
    </source>
</evidence>
<evidence type="ECO:0000256" key="16">
    <source>
        <dbReference type="PIRSR" id="PIRSR007828-2"/>
    </source>
</evidence>
<dbReference type="GO" id="GO:0004177">
    <property type="term" value="F:aminopeptidase activity"/>
    <property type="evidence" value="ECO:0007669"/>
    <property type="project" value="UniProtKB-KW"/>
</dbReference>
<feature type="binding site" evidence="16">
    <location>
        <position position="543"/>
    </location>
    <ligand>
        <name>Zn(2+)</name>
        <dbReference type="ChEBI" id="CHEBI:29105"/>
        <note>catalytic</note>
    </ligand>
</feature>
<dbReference type="FunFam" id="3.30.540.30:FF:000002">
    <property type="entry name" value="Dipeptidyl peptidase 3"/>
    <property type="match status" value="1"/>
</dbReference>
<dbReference type="InterPro" id="IPR039461">
    <property type="entry name" value="Peptidase_M49"/>
</dbReference>
<evidence type="ECO:0000256" key="14">
    <source>
        <dbReference type="PIRNR" id="PIRNR007828"/>
    </source>
</evidence>
<dbReference type="EMBL" id="JAUCMV010000005">
    <property type="protein sequence ID" value="KAK0394877.1"/>
    <property type="molecule type" value="Genomic_DNA"/>
</dbReference>
<comment type="catalytic activity">
    <reaction evidence="1 14">
        <text>Release of an N-terminal dipeptide from a peptide comprising four or more residues, with broad specificity. Also acts on dipeptidyl 2-naphthylamides.</text>
        <dbReference type="EC" id="3.4.14.4"/>
    </reaction>
</comment>
<comment type="caution">
    <text evidence="17">The sequence shown here is derived from an EMBL/GenBank/DDBJ whole genome shotgun (WGS) entry which is preliminary data.</text>
</comment>